<evidence type="ECO:0000256" key="1">
    <source>
        <dbReference type="SAM" id="Coils"/>
    </source>
</evidence>
<sequence>MNSLELLPQNENILLIMWDKVGVLNELTRLKTRNECLEEKLKYYKEQQEKDQKRYEELQKYYEKQQKENQKRYDLLQTRYNYLLNFE</sequence>
<protein>
    <submittedName>
        <fullName evidence="2">Uncharacterized protein</fullName>
    </submittedName>
</protein>
<keyword evidence="3" id="KW-1185">Reference proteome</keyword>
<evidence type="ECO:0000313" key="2">
    <source>
        <dbReference type="EMBL" id="KAF0333095.1"/>
    </source>
</evidence>
<evidence type="ECO:0000313" key="3">
    <source>
        <dbReference type="Proteomes" id="UP000439903"/>
    </source>
</evidence>
<dbReference type="EMBL" id="WTPW01003771">
    <property type="protein sequence ID" value="KAF0333095.1"/>
    <property type="molecule type" value="Genomic_DNA"/>
</dbReference>
<dbReference type="Proteomes" id="UP000439903">
    <property type="component" value="Unassembled WGS sequence"/>
</dbReference>
<comment type="caution">
    <text evidence="2">The sequence shown here is derived from an EMBL/GenBank/DDBJ whole genome shotgun (WGS) entry which is preliminary data.</text>
</comment>
<organism evidence="2 3">
    <name type="scientific">Gigaspora margarita</name>
    <dbReference type="NCBI Taxonomy" id="4874"/>
    <lineage>
        <taxon>Eukaryota</taxon>
        <taxon>Fungi</taxon>
        <taxon>Fungi incertae sedis</taxon>
        <taxon>Mucoromycota</taxon>
        <taxon>Glomeromycotina</taxon>
        <taxon>Glomeromycetes</taxon>
        <taxon>Diversisporales</taxon>
        <taxon>Gigasporaceae</taxon>
        <taxon>Gigaspora</taxon>
    </lineage>
</organism>
<dbReference type="AlphaFoldDB" id="A0A8H3WU84"/>
<accession>A0A8H3WU84</accession>
<keyword evidence="1" id="KW-0175">Coiled coil</keyword>
<proteinExistence type="predicted"/>
<name>A0A8H3WU84_GIGMA</name>
<feature type="coiled-coil region" evidence="1">
    <location>
        <begin position="20"/>
        <end position="68"/>
    </location>
</feature>
<reference evidence="2 3" key="1">
    <citation type="journal article" date="2019" name="Environ. Microbiol.">
        <title>At the nexus of three kingdoms: the genome of the mycorrhizal fungus Gigaspora margarita provides insights into plant, endobacterial and fungal interactions.</title>
        <authorList>
            <person name="Venice F."/>
            <person name="Ghignone S."/>
            <person name="Salvioli di Fossalunga A."/>
            <person name="Amselem J."/>
            <person name="Novero M."/>
            <person name="Xianan X."/>
            <person name="Sedzielewska Toro K."/>
            <person name="Morin E."/>
            <person name="Lipzen A."/>
            <person name="Grigoriev I.V."/>
            <person name="Henrissat B."/>
            <person name="Martin F.M."/>
            <person name="Bonfante P."/>
        </authorList>
    </citation>
    <scope>NUCLEOTIDE SEQUENCE [LARGE SCALE GENOMIC DNA]</scope>
    <source>
        <strain evidence="2 3">BEG34</strain>
    </source>
</reference>
<gene>
    <name evidence="2" type="ORF">F8M41_016934</name>
</gene>